<sequence>MVFVNPEEVEIERAKDFPCLGNFLNILKSLENGIRSSYAENLNHIRSEDFLRLILVDAAFIIELFLRTLFKTSTDLWLLENQLPLFVIRKLYDLAFGSCSDTYPPFLDLACKFFKLYDDHQKKSITGVINHFTVLLRAFFLPPIKDAESSGNGGKLEEKKQNCDEDEVDCPYEELREHFPSATQLHAAGVKFRTSESKCLLDIKFSNAVLETPSLHIWDETADCFRNLIALEQYHYPHEPFISDYFTIMDYLLDISKDVDLLVEMKIIKHWLGSGDEVARLFNSLCVNIGKGWINGRFFRLIVELNNYYNQPWHSYKATLYRQYFSTPWRSASTAAATILLVLTLTQTILTGFTL</sequence>
<dbReference type="OrthoDB" id="1378449at2759"/>
<evidence type="ECO:0000313" key="1">
    <source>
        <dbReference type="Proteomes" id="UP000504621"/>
    </source>
</evidence>
<accession>A0A6J1B0D9</accession>
<dbReference type="InterPro" id="IPR004158">
    <property type="entry name" value="DUF247_pln"/>
</dbReference>
<evidence type="ECO:0000313" key="2">
    <source>
        <dbReference type="RefSeq" id="XP_021292733.1"/>
    </source>
</evidence>
<dbReference type="Pfam" id="PF03140">
    <property type="entry name" value="DUF247"/>
    <property type="match status" value="1"/>
</dbReference>
<dbReference type="PANTHER" id="PTHR31170">
    <property type="entry name" value="BNAC04G53230D PROTEIN"/>
    <property type="match status" value="1"/>
</dbReference>
<protein>
    <submittedName>
        <fullName evidence="2">Uncharacterized protein LOC110422985</fullName>
    </submittedName>
</protein>
<keyword evidence="1" id="KW-1185">Reference proteome</keyword>
<proteinExistence type="predicted"/>
<dbReference type="GeneID" id="110422985"/>
<name>A0A6J1B0D9_9ROSI</name>
<dbReference type="PANTHER" id="PTHR31170:SF9">
    <property type="entry name" value="PROTEIN, PUTATIVE (DUF247)-RELATED"/>
    <property type="match status" value="1"/>
</dbReference>
<organism evidence="1 2">
    <name type="scientific">Herrania umbratica</name>
    <dbReference type="NCBI Taxonomy" id="108875"/>
    <lineage>
        <taxon>Eukaryota</taxon>
        <taxon>Viridiplantae</taxon>
        <taxon>Streptophyta</taxon>
        <taxon>Embryophyta</taxon>
        <taxon>Tracheophyta</taxon>
        <taxon>Spermatophyta</taxon>
        <taxon>Magnoliopsida</taxon>
        <taxon>eudicotyledons</taxon>
        <taxon>Gunneridae</taxon>
        <taxon>Pentapetalae</taxon>
        <taxon>rosids</taxon>
        <taxon>malvids</taxon>
        <taxon>Malvales</taxon>
        <taxon>Malvaceae</taxon>
        <taxon>Byttnerioideae</taxon>
        <taxon>Herrania</taxon>
    </lineage>
</organism>
<gene>
    <name evidence="2" type="primary">LOC110422985</name>
</gene>
<dbReference type="Proteomes" id="UP000504621">
    <property type="component" value="Unplaced"/>
</dbReference>
<reference evidence="2" key="1">
    <citation type="submission" date="2025-08" db="UniProtKB">
        <authorList>
            <consortium name="RefSeq"/>
        </authorList>
    </citation>
    <scope>IDENTIFICATION</scope>
    <source>
        <tissue evidence="2">Leaf</tissue>
    </source>
</reference>
<dbReference type="RefSeq" id="XP_021292733.1">
    <property type="nucleotide sequence ID" value="XM_021437058.1"/>
</dbReference>
<dbReference type="AlphaFoldDB" id="A0A6J1B0D9"/>